<dbReference type="OrthoDB" id="4830643at2"/>
<evidence type="ECO:0000256" key="2">
    <source>
        <dbReference type="SAM" id="Phobius"/>
    </source>
</evidence>
<keyword evidence="2" id="KW-0812">Transmembrane</keyword>
<keyword evidence="4" id="KW-1185">Reference proteome</keyword>
<feature type="transmembrane region" description="Helical" evidence="2">
    <location>
        <begin position="26"/>
        <end position="48"/>
    </location>
</feature>
<evidence type="ECO:0000313" key="3">
    <source>
        <dbReference type="EMBL" id="GEO35066.1"/>
    </source>
</evidence>
<accession>A0A512DF49</accession>
<name>A0A512DF49_9CELL</name>
<sequence>MVDTGTSVRPVHDDGWPTAPRRGRRLVVTVVAAVVALAVLATALLLGVRAWRGGAEQAGVPGRLTWAPPTLEDPVTVDVTEDNRDLQLEPDQDYIVRMPDEPLDVRGGLVIVGGRDVVLRGGEIRITEPGEDTTEVRGLLLKDQTGTAHVEGLYITGPELAEGIDLDQRVGGTVQLQNIRIDTVHGAEESHHADVIQSWAGPAVLRVDRLTGRTNYQGLFLLPRQFLEEDPDTVDLRHVNIVGEGGARYMLWRDGGAWDVDVRDVWVAPPTDGDFADERDPEALTWATDDAEGSWAEVRVGVPPGGDFVPDGRAGLGYESPGYLDGDGE</sequence>
<evidence type="ECO:0000313" key="4">
    <source>
        <dbReference type="Proteomes" id="UP000321181"/>
    </source>
</evidence>
<dbReference type="AlphaFoldDB" id="A0A512DF49"/>
<dbReference type="RefSeq" id="WP_146905792.1">
    <property type="nucleotide sequence ID" value="NZ_BAAARM010000001.1"/>
</dbReference>
<gene>
    <name evidence="3" type="ORF">CAE01nite_27910</name>
</gene>
<dbReference type="EMBL" id="BJYY01000017">
    <property type="protein sequence ID" value="GEO35066.1"/>
    <property type="molecule type" value="Genomic_DNA"/>
</dbReference>
<organism evidence="3 4">
    <name type="scientific">Cellulomonas aerilata</name>
    <dbReference type="NCBI Taxonomy" id="515326"/>
    <lineage>
        <taxon>Bacteria</taxon>
        <taxon>Bacillati</taxon>
        <taxon>Actinomycetota</taxon>
        <taxon>Actinomycetes</taxon>
        <taxon>Micrococcales</taxon>
        <taxon>Cellulomonadaceae</taxon>
        <taxon>Cellulomonas</taxon>
    </lineage>
</organism>
<proteinExistence type="predicted"/>
<dbReference type="Proteomes" id="UP000321181">
    <property type="component" value="Unassembled WGS sequence"/>
</dbReference>
<keyword evidence="2" id="KW-0472">Membrane</keyword>
<feature type="region of interest" description="Disordered" evidence="1">
    <location>
        <begin position="302"/>
        <end position="329"/>
    </location>
</feature>
<evidence type="ECO:0000256" key="1">
    <source>
        <dbReference type="SAM" id="MobiDB-lite"/>
    </source>
</evidence>
<keyword evidence="2" id="KW-1133">Transmembrane helix</keyword>
<feature type="compositionally biased region" description="Low complexity" evidence="1">
    <location>
        <begin position="302"/>
        <end position="313"/>
    </location>
</feature>
<protein>
    <submittedName>
        <fullName evidence="3">Uncharacterized protein</fullName>
    </submittedName>
</protein>
<reference evidence="3 4" key="1">
    <citation type="submission" date="2019-07" db="EMBL/GenBank/DDBJ databases">
        <title>Whole genome shotgun sequence of Cellulomonas aerilata NBRC 106308.</title>
        <authorList>
            <person name="Hosoyama A."/>
            <person name="Uohara A."/>
            <person name="Ohji S."/>
            <person name="Ichikawa N."/>
        </authorList>
    </citation>
    <scope>NUCLEOTIDE SEQUENCE [LARGE SCALE GENOMIC DNA]</scope>
    <source>
        <strain evidence="3 4">NBRC 106308</strain>
    </source>
</reference>
<comment type="caution">
    <text evidence="3">The sequence shown here is derived from an EMBL/GenBank/DDBJ whole genome shotgun (WGS) entry which is preliminary data.</text>
</comment>